<protein>
    <recommendedName>
        <fullName evidence="1">Cthe-2314-like HEPN domain-containing protein</fullName>
    </recommendedName>
</protein>
<reference evidence="2" key="1">
    <citation type="submission" date="2020-12" db="EMBL/GenBank/DDBJ databases">
        <title>Bacterial novel species Mucilaginibacter sp. SD-g isolated from soil.</title>
        <authorList>
            <person name="Jung H.-Y."/>
        </authorList>
    </citation>
    <scope>NUCLEOTIDE SEQUENCE</scope>
    <source>
        <strain evidence="2">SD-g</strain>
    </source>
</reference>
<evidence type="ECO:0000313" key="2">
    <source>
        <dbReference type="EMBL" id="MBK0379733.1"/>
    </source>
</evidence>
<accession>A0A934UMK1</accession>
<dbReference type="AlphaFoldDB" id="A0A934UMK1"/>
<feature type="domain" description="Cthe-2314-like HEPN" evidence="1">
    <location>
        <begin position="58"/>
        <end position="180"/>
    </location>
</feature>
<evidence type="ECO:0000259" key="1">
    <source>
        <dbReference type="Pfam" id="PF18730"/>
    </source>
</evidence>
<keyword evidence="3" id="KW-1185">Reference proteome</keyword>
<comment type="caution">
    <text evidence="2">The sequence shown here is derived from an EMBL/GenBank/DDBJ whole genome shotgun (WGS) entry which is preliminary data.</text>
</comment>
<proteinExistence type="predicted"/>
<evidence type="ECO:0000313" key="3">
    <source>
        <dbReference type="Proteomes" id="UP000613193"/>
    </source>
</evidence>
<dbReference type="Proteomes" id="UP000613193">
    <property type="component" value="Unassembled WGS sequence"/>
</dbReference>
<sequence>METNEYLQHLANVASEMAKNVDMVKNPMRGFNPHRQLHRYEQYVLDCLLAMSEIEGLVRQLNASAILMANYRESKKLKEQKISRYDYIIYHIEGHLLRVTSVIDRLLIFVNKVLEMGLTDFKCKIIFMLEDQKNKKGKYALYVEKLPGLYDNLMTLVKYIDIFREDRNIIAHSKEIAYQDLRPIQGYHLILQGPTDSNLTKYKSLIKTKTDKKVKQYKNEMLLFNKKISDLLYPIYKILTAEFDQRYQNYSQL</sequence>
<name>A0A934UMK1_9SPHI</name>
<dbReference type="EMBL" id="JAEHFW010000002">
    <property type="protein sequence ID" value="MBK0379733.1"/>
    <property type="molecule type" value="Genomic_DNA"/>
</dbReference>
<dbReference type="RefSeq" id="WP_200066279.1">
    <property type="nucleotide sequence ID" value="NZ_JAEHFW010000002.1"/>
</dbReference>
<organism evidence="2 3">
    <name type="scientific">Mucilaginibacter segetis</name>
    <dbReference type="NCBI Taxonomy" id="2793071"/>
    <lineage>
        <taxon>Bacteria</taxon>
        <taxon>Pseudomonadati</taxon>
        <taxon>Bacteroidota</taxon>
        <taxon>Sphingobacteriia</taxon>
        <taxon>Sphingobacteriales</taxon>
        <taxon>Sphingobacteriaceae</taxon>
        <taxon>Mucilaginibacter</taxon>
    </lineage>
</organism>
<dbReference type="InterPro" id="IPR041394">
    <property type="entry name" value="HEPN_Cthe2314"/>
</dbReference>
<dbReference type="Pfam" id="PF18730">
    <property type="entry name" value="HEPN_Cthe2314"/>
    <property type="match status" value="1"/>
</dbReference>
<gene>
    <name evidence="2" type="ORF">I5M19_10465</name>
</gene>